<sequence length="535" mass="62952">MRKEFNITGLCVPKKHYMVNLNSRLEHLKKMIDKGSYFAVNRARQYGKTTMLAALADFLKNEYRVIFLDFQIIGSAMYENEDSFSRAFADCFLSEFDIEYKNRSESIENAILDLKRSVEFQEEFYLMQLFRHLTAICELSDKPIVLMIDEVDTAANNQVFLDFLSQLRNYYLQRERKGTVTFHSVILAGVYDIKNLKRKLRPEEVHKLNSPWNIAVDFKMDMSFSKTEIAGMLQEYESDVHTGMDIDQMAGLIYDETSGYPFLVCRLCKIMDEELPGTLALHHPANTWNREGFLAAVRMLLLEKNTLFDSLNHKLEDYPELKRAICKLLFNGDKIVYNPDLEEIDIAVMFGFAKREEAVVVIANRIFETRLYNRFLTSEEWKEDRITQASFLDKSGFVVDGHLNLRKILEKFVLHFQELYGDKDQKFVEEYGRRFFLLYLRPIINGTGNYYIESQTRDKKRTDVIVDYRGEQFLIEMKIWHGKEYHERGEAQLTEYLDIYHKQTGYMLSFNFNKKKETGVFDRKIGSKQIIEAVV</sequence>
<evidence type="ECO:0000313" key="1">
    <source>
        <dbReference type="EMBL" id="RRK32177.1"/>
    </source>
</evidence>
<dbReference type="SUPFAM" id="SSF52540">
    <property type="entry name" value="P-loop containing nucleoside triphosphate hydrolases"/>
    <property type="match status" value="1"/>
</dbReference>
<dbReference type="AlphaFoldDB" id="A0A426DH46"/>
<gene>
    <name evidence="1" type="ORF">EBB54_13000</name>
</gene>
<proteinExistence type="predicted"/>
<evidence type="ECO:0000313" key="2">
    <source>
        <dbReference type="Proteomes" id="UP000274920"/>
    </source>
</evidence>
<dbReference type="Pfam" id="PF14516">
    <property type="entry name" value="AAA_35"/>
    <property type="match status" value="1"/>
</dbReference>
<comment type="caution">
    <text evidence="1">The sequence shown here is derived from an EMBL/GenBank/DDBJ whole genome shotgun (WGS) entry which is preliminary data.</text>
</comment>
<dbReference type="RefSeq" id="WP_125127687.1">
    <property type="nucleotide sequence ID" value="NZ_RHJS01000002.1"/>
</dbReference>
<dbReference type="InterPro" id="IPR027417">
    <property type="entry name" value="P-loop_NTPase"/>
</dbReference>
<dbReference type="EMBL" id="RHJS01000002">
    <property type="protein sequence ID" value="RRK32177.1"/>
    <property type="molecule type" value="Genomic_DNA"/>
</dbReference>
<reference evidence="1" key="1">
    <citation type="submission" date="2018-10" db="EMBL/GenBank/DDBJ databases">
        <title>Schaedlerella arabinophila gen. nov. sp. nov., isolated from the mouse intestinal tract and comparative analysis with the genome of the closely related altered Schaedler flora strain ASF502.</title>
        <authorList>
            <person name="Miyake S."/>
            <person name="Soh M."/>
            <person name="Seedorf H."/>
        </authorList>
    </citation>
    <scope>NUCLEOTIDE SEQUENCE [LARGE SCALE GENOMIC DNA]</scope>
    <source>
        <strain evidence="1">DSM 106076</strain>
    </source>
</reference>
<dbReference type="Gene3D" id="3.40.50.300">
    <property type="entry name" value="P-loop containing nucleotide triphosphate hydrolases"/>
    <property type="match status" value="1"/>
</dbReference>
<keyword evidence="2" id="KW-1185">Reference proteome</keyword>
<dbReference type="Proteomes" id="UP000274920">
    <property type="component" value="Unassembled WGS sequence"/>
</dbReference>
<organism evidence="1 2">
    <name type="scientific">Schaedlerella arabinosiphila</name>
    <dbReference type="NCBI Taxonomy" id="2044587"/>
    <lineage>
        <taxon>Bacteria</taxon>
        <taxon>Bacillati</taxon>
        <taxon>Bacillota</taxon>
        <taxon>Clostridia</taxon>
        <taxon>Lachnospirales</taxon>
        <taxon>Lachnospiraceae</taxon>
        <taxon>Schaedlerella</taxon>
    </lineage>
</organism>
<name>A0A426DH46_9FIRM</name>
<accession>A0A426DH46</accession>
<protein>
    <submittedName>
        <fullName evidence="1">9-O-acetyl-N-acetylneuraminate esterase</fullName>
    </submittedName>
</protein>